<evidence type="ECO:0000313" key="2">
    <source>
        <dbReference type="Proteomes" id="UP000594342"/>
    </source>
</evidence>
<accession>A0A5K0U814</accession>
<keyword evidence="2" id="KW-1185">Reference proteome</keyword>
<evidence type="ECO:0000313" key="1">
    <source>
        <dbReference type="EMBL" id="VBB17977.1"/>
    </source>
</evidence>
<organism evidence="1 2">
    <name type="scientific">Yasminevirus sp. GU-2018</name>
    <dbReference type="NCBI Taxonomy" id="2420051"/>
    <lineage>
        <taxon>Viruses</taxon>
        <taxon>Varidnaviria</taxon>
        <taxon>Bamfordvirae</taxon>
        <taxon>Nucleocytoviricota</taxon>
        <taxon>Megaviricetes</taxon>
        <taxon>Imitervirales</taxon>
        <taxon>Mimiviridae</taxon>
        <taxon>Klosneuvirinae</taxon>
        <taxon>Yasminevirus</taxon>
        <taxon>Yasminevirus saudimassiliense</taxon>
    </lineage>
</organism>
<name>A0A5K0U814_9VIRU</name>
<protein>
    <submittedName>
        <fullName evidence="1">Uncharacterized protein</fullName>
    </submittedName>
</protein>
<gene>
    <name evidence="1" type="ORF">YASMINEVIRUS_440</name>
</gene>
<reference evidence="1 2" key="1">
    <citation type="submission" date="2018-10" db="EMBL/GenBank/DDBJ databases">
        <authorList>
            <consortium name="IHU Genomes"/>
        </authorList>
    </citation>
    <scope>NUCLEOTIDE SEQUENCE [LARGE SCALE GENOMIC DNA]</scope>
    <source>
        <strain evidence="1 2">A1</strain>
    </source>
</reference>
<sequence>MLILYTYYLQESQHRYQLAKIKALEYKYSVKSREIEELKTRSQSCPVPNLNDPRSCYFGSNYACSWNDMIGRCDLIT</sequence>
<comment type="caution">
    <text evidence="1">The sequence shown here is derived from an EMBL/GenBank/DDBJ whole genome shotgun (WGS) entry which is preliminary data.</text>
</comment>
<dbReference type="Proteomes" id="UP000594342">
    <property type="component" value="Unassembled WGS sequence"/>
</dbReference>
<proteinExistence type="predicted"/>
<dbReference type="EMBL" id="UPSH01000001">
    <property type="protein sequence ID" value="VBB17977.1"/>
    <property type="molecule type" value="Genomic_DNA"/>
</dbReference>